<keyword evidence="2" id="KW-1185">Reference proteome</keyword>
<evidence type="ECO:0000313" key="2">
    <source>
        <dbReference type="Proteomes" id="UP001055811"/>
    </source>
</evidence>
<dbReference type="Proteomes" id="UP001055811">
    <property type="component" value="Linkage Group LG08"/>
</dbReference>
<comment type="caution">
    <text evidence="1">The sequence shown here is derived from an EMBL/GenBank/DDBJ whole genome shotgun (WGS) entry which is preliminary data.</text>
</comment>
<protein>
    <submittedName>
        <fullName evidence="1">Uncharacterized protein</fullName>
    </submittedName>
</protein>
<sequence length="139" mass="15657">MSTRVLELQMLMRAGRGREWQGWGRLQVLAVTVTDQRIIWSYIYESPPPAAATSSHKSTVSSYSKVKTLSRTPRLDRNLPRSSHPNPRAASKRHSPAPAPTTKNISDTSQLTTIPPQPFVVTCNYHHCYPPKPPQKKEI</sequence>
<gene>
    <name evidence="1" type="ORF">L2E82_43792</name>
</gene>
<proteinExistence type="predicted"/>
<evidence type="ECO:0000313" key="1">
    <source>
        <dbReference type="EMBL" id="KAI3699458.1"/>
    </source>
</evidence>
<reference evidence="2" key="1">
    <citation type="journal article" date="2022" name="Mol. Ecol. Resour.">
        <title>The genomes of chicory, endive, great burdock and yacon provide insights into Asteraceae palaeo-polyploidization history and plant inulin production.</title>
        <authorList>
            <person name="Fan W."/>
            <person name="Wang S."/>
            <person name="Wang H."/>
            <person name="Wang A."/>
            <person name="Jiang F."/>
            <person name="Liu H."/>
            <person name="Zhao H."/>
            <person name="Xu D."/>
            <person name="Zhang Y."/>
        </authorList>
    </citation>
    <scope>NUCLEOTIDE SEQUENCE [LARGE SCALE GENOMIC DNA]</scope>
    <source>
        <strain evidence="2">cv. Punajuju</strain>
    </source>
</reference>
<dbReference type="EMBL" id="CM042016">
    <property type="protein sequence ID" value="KAI3699458.1"/>
    <property type="molecule type" value="Genomic_DNA"/>
</dbReference>
<accession>A0ACB8ZPC5</accession>
<reference evidence="1 2" key="2">
    <citation type="journal article" date="2022" name="Mol. Ecol. Resour.">
        <title>The genomes of chicory, endive, great burdock and yacon provide insights into Asteraceae paleo-polyploidization history and plant inulin production.</title>
        <authorList>
            <person name="Fan W."/>
            <person name="Wang S."/>
            <person name="Wang H."/>
            <person name="Wang A."/>
            <person name="Jiang F."/>
            <person name="Liu H."/>
            <person name="Zhao H."/>
            <person name="Xu D."/>
            <person name="Zhang Y."/>
        </authorList>
    </citation>
    <scope>NUCLEOTIDE SEQUENCE [LARGE SCALE GENOMIC DNA]</scope>
    <source>
        <strain evidence="2">cv. Punajuju</strain>
        <tissue evidence="1">Leaves</tissue>
    </source>
</reference>
<name>A0ACB8ZPC5_CICIN</name>
<organism evidence="1 2">
    <name type="scientific">Cichorium intybus</name>
    <name type="common">Chicory</name>
    <dbReference type="NCBI Taxonomy" id="13427"/>
    <lineage>
        <taxon>Eukaryota</taxon>
        <taxon>Viridiplantae</taxon>
        <taxon>Streptophyta</taxon>
        <taxon>Embryophyta</taxon>
        <taxon>Tracheophyta</taxon>
        <taxon>Spermatophyta</taxon>
        <taxon>Magnoliopsida</taxon>
        <taxon>eudicotyledons</taxon>
        <taxon>Gunneridae</taxon>
        <taxon>Pentapetalae</taxon>
        <taxon>asterids</taxon>
        <taxon>campanulids</taxon>
        <taxon>Asterales</taxon>
        <taxon>Asteraceae</taxon>
        <taxon>Cichorioideae</taxon>
        <taxon>Cichorieae</taxon>
        <taxon>Cichoriinae</taxon>
        <taxon>Cichorium</taxon>
    </lineage>
</organism>